<feature type="chain" id="PRO_5039497762" evidence="2">
    <location>
        <begin position="21"/>
        <end position="484"/>
    </location>
</feature>
<feature type="compositionally biased region" description="Basic and acidic residues" evidence="1">
    <location>
        <begin position="39"/>
        <end position="49"/>
    </location>
</feature>
<proteinExistence type="predicted"/>
<dbReference type="AlphaFoldDB" id="A0A4P6LRW8"/>
<dbReference type="Pfam" id="PF01547">
    <property type="entry name" value="SBP_bac_1"/>
    <property type="match status" value="1"/>
</dbReference>
<evidence type="ECO:0000313" key="3">
    <source>
        <dbReference type="EMBL" id="QBE94894.1"/>
    </source>
</evidence>
<evidence type="ECO:0000313" key="4">
    <source>
        <dbReference type="Proteomes" id="UP000289794"/>
    </source>
</evidence>
<dbReference type="PANTHER" id="PTHR43649">
    <property type="entry name" value="ARABINOSE-BINDING PROTEIN-RELATED"/>
    <property type="match status" value="1"/>
</dbReference>
<dbReference type="PROSITE" id="PS51257">
    <property type="entry name" value="PROKAR_LIPOPROTEIN"/>
    <property type="match status" value="1"/>
</dbReference>
<feature type="signal peptide" evidence="2">
    <location>
        <begin position="1"/>
        <end position="20"/>
    </location>
</feature>
<name>A0A4P6LRW8_9FIRM</name>
<organism evidence="3 4">
    <name type="scientific">Blautia producta</name>
    <dbReference type="NCBI Taxonomy" id="33035"/>
    <lineage>
        <taxon>Bacteria</taxon>
        <taxon>Bacillati</taxon>
        <taxon>Bacillota</taxon>
        <taxon>Clostridia</taxon>
        <taxon>Lachnospirales</taxon>
        <taxon>Lachnospiraceae</taxon>
        <taxon>Blautia</taxon>
    </lineage>
</organism>
<evidence type="ECO:0000256" key="2">
    <source>
        <dbReference type="SAM" id="SignalP"/>
    </source>
</evidence>
<feature type="compositionally biased region" description="Low complexity" evidence="1">
    <location>
        <begin position="25"/>
        <end position="38"/>
    </location>
</feature>
<dbReference type="Proteomes" id="UP000289794">
    <property type="component" value="Chromosome"/>
</dbReference>
<dbReference type="InterPro" id="IPR050490">
    <property type="entry name" value="Bact_solute-bd_prot1"/>
</dbReference>
<dbReference type="EMBL" id="CP035945">
    <property type="protein sequence ID" value="QBE94894.1"/>
    <property type="molecule type" value="Genomic_DNA"/>
</dbReference>
<dbReference type="SUPFAM" id="SSF53850">
    <property type="entry name" value="Periplasmic binding protein-like II"/>
    <property type="match status" value="1"/>
</dbReference>
<gene>
    <name evidence="3" type="primary">ugpB_1</name>
    <name evidence="3" type="ORF">PMF13cell1_00387</name>
</gene>
<feature type="region of interest" description="Disordered" evidence="1">
    <location>
        <begin position="22"/>
        <end position="57"/>
    </location>
</feature>
<reference evidence="3 4" key="1">
    <citation type="submission" date="2019-01" db="EMBL/GenBank/DDBJ databases">
        <title>PMF-metabolizing Aryl O-demethylase.</title>
        <authorList>
            <person name="Kim M."/>
        </authorList>
    </citation>
    <scope>NUCLEOTIDE SEQUENCE [LARGE SCALE GENOMIC DNA]</scope>
    <source>
        <strain evidence="3 4">PMF1</strain>
    </source>
</reference>
<dbReference type="KEGG" id="bpro:PMF13cell1_00387"/>
<dbReference type="Gene3D" id="3.40.190.10">
    <property type="entry name" value="Periplasmic binding protein-like II"/>
    <property type="match status" value="2"/>
</dbReference>
<sequence length="484" mass="52998">MKKKLAAAFLTLCMAAGTLAGCGGDSSSASGDTSTTGTEENKTEEKGETTEAQESVKMSADELKSMGLEAEDTDLTGEFTYWSAFTGDSQVWDQSRVDAFNELYKDKGIKCNVQFVPDGAGINNGKLLSAIAGGQAPDLVICDNATAAYSYAANGSFEMLEPYLEQVNLNVDNFFDGCKDVIYYKDEPYLIPQDTNVMLLYYNPDIAKEAGLDPENPPKTLDELDQWAEAMTIQNDDGSYARFGLIPWLDLKDDAFTLPFFFGADVYDADTNKLNLTSPQMVSCMEWLQSYGEKYDPERISSFTSGLGGMFSPDHAFMTGKVGMTITGNWFSNALRVYAPDVNYEVCAVPVPEGGRADSTTFQTNVFAVPKGSQNPELAALFIKFCMSGAVNEDNFAQWRSIPTSDAEFDNVSLTKDGDEMYKLERELANSPENGIPALCSCSAELAKAFVTFREGVIYGNITDIQGELQKLQDKYQTELDNAE</sequence>
<dbReference type="PANTHER" id="PTHR43649:SF12">
    <property type="entry name" value="DIACETYLCHITOBIOSE BINDING PROTEIN DASA"/>
    <property type="match status" value="1"/>
</dbReference>
<evidence type="ECO:0000256" key="1">
    <source>
        <dbReference type="SAM" id="MobiDB-lite"/>
    </source>
</evidence>
<protein>
    <submittedName>
        <fullName evidence="3">sn-glycerol-3-phosphate-binding periplasmic protein UgpB</fullName>
    </submittedName>
</protein>
<dbReference type="InterPro" id="IPR006059">
    <property type="entry name" value="SBP"/>
</dbReference>
<dbReference type="RefSeq" id="WP_130179629.1">
    <property type="nucleotide sequence ID" value="NZ_CP035945.1"/>
</dbReference>
<keyword evidence="2" id="KW-0732">Signal</keyword>
<accession>A0A4P6LRW8</accession>